<dbReference type="Pfam" id="PF13884">
    <property type="entry name" value="Peptidase_S74"/>
    <property type="match status" value="1"/>
</dbReference>
<protein>
    <submittedName>
        <fullName evidence="2">Endosialidase-like protein</fullName>
    </submittedName>
</protein>
<keyword evidence="3" id="KW-1185">Reference proteome</keyword>
<sequence>MATGGERQISFGDAGTYLYGNSTQTGLYYPAANKSPWYYNKTNDVVNFQTGSLQHNGTTVVTNSGGTYSINITGNAGGNASTATTATNANRLLLNGSGYTNFNWSGQGGQPTWLWGGNDAGNMYVYNPSNFSVNYANGAGNANTLGGLSNAYFMQRLVNTWLTDNEGGLRFYFNAGSGPTTIRSSGDPIVRFMNGNGTVAAQVRAGGTYENLSDRRTKYDIVDASDIGRDQLMALRPRWYKRIGIDKVELGWISQEVREALPIAVQPINPDDPDELLYIDEKAISVATVATLKEVVAELEAVKAELAALKAERVA</sequence>
<dbReference type="EMBL" id="VIWP01000011">
    <property type="protein sequence ID" value="TWF47505.1"/>
    <property type="molecule type" value="Genomic_DNA"/>
</dbReference>
<comment type="caution">
    <text evidence="2">The sequence shown here is derived from an EMBL/GenBank/DDBJ whole genome shotgun (WGS) entry which is preliminary data.</text>
</comment>
<dbReference type="InterPro" id="IPR030392">
    <property type="entry name" value="S74_ICA"/>
</dbReference>
<evidence type="ECO:0000313" key="3">
    <source>
        <dbReference type="Proteomes" id="UP000320653"/>
    </source>
</evidence>
<evidence type="ECO:0000313" key="2">
    <source>
        <dbReference type="EMBL" id="TWF47505.1"/>
    </source>
</evidence>
<dbReference type="AlphaFoldDB" id="A0A561QAW4"/>
<gene>
    <name evidence="2" type="ORF">FHW37_1115</name>
</gene>
<feature type="domain" description="Peptidase S74" evidence="1">
    <location>
        <begin position="213"/>
        <end position="306"/>
    </location>
</feature>
<proteinExistence type="predicted"/>
<dbReference type="Proteomes" id="UP000320653">
    <property type="component" value="Unassembled WGS sequence"/>
</dbReference>
<organism evidence="2 3">
    <name type="scientific">Neorhizobium alkalisoli</name>
    <dbReference type="NCBI Taxonomy" id="528178"/>
    <lineage>
        <taxon>Bacteria</taxon>
        <taxon>Pseudomonadati</taxon>
        <taxon>Pseudomonadota</taxon>
        <taxon>Alphaproteobacteria</taxon>
        <taxon>Hyphomicrobiales</taxon>
        <taxon>Rhizobiaceae</taxon>
        <taxon>Rhizobium/Agrobacterium group</taxon>
        <taxon>Neorhizobium</taxon>
    </lineage>
</organism>
<accession>A0A561QAW4</accession>
<dbReference type="PROSITE" id="PS51688">
    <property type="entry name" value="ICA"/>
    <property type="match status" value="1"/>
</dbReference>
<evidence type="ECO:0000259" key="1">
    <source>
        <dbReference type="PROSITE" id="PS51688"/>
    </source>
</evidence>
<reference evidence="2 3" key="1">
    <citation type="submission" date="2019-06" db="EMBL/GenBank/DDBJ databases">
        <title>Sorghum-associated microbial communities from plants grown in Nebraska, USA.</title>
        <authorList>
            <person name="Schachtman D."/>
        </authorList>
    </citation>
    <scope>NUCLEOTIDE SEQUENCE [LARGE SCALE GENOMIC DNA]</scope>
    <source>
        <strain evidence="2 3">1225</strain>
    </source>
</reference>
<name>A0A561QAW4_9HYPH</name>